<dbReference type="InterPro" id="IPR028949">
    <property type="entry name" value="Ntox15"/>
</dbReference>
<dbReference type="RefSeq" id="WP_379747860.1">
    <property type="nucleotide sequence ID" value="NZ_JBHTCP010000013.1"/>
</dbReference>
<dbReference type="PROSITE" id="PS51756">
    <property type="entry name" value="LXG"/>
    <property type="match status" value="1"/>
</dbReference>
<protein>
    <submittedName>
        <fullName evidence="5">Polymorphic toxin type 15 domain-containing protein</fullName>
    </submittedName>
</protein>
<evidence type="ECO:0000256" key="2">
    <source>
        <dbReference type="ARBA" id="ARBA00022525"/>
    </source>
</evidence>
<evidence type="ECO:0000256" key="1">
    <source>
        <dbReference type="ARBA" id="ARBA00004613"/>
    </source>
</evidence>
<proteinExistence type="inferred from homology"/>
<dbReference type="EMBL" id="JBHTCP010000013">
    <property type="protein sequence ID" value="MFC7371361.1"/>
    <property type="molecule type" value="Genomic_DNA"/>
</dbReference>
<dbReference type="Pfam" id="PF14449">
    <property type="entry name" value="PT-TG"/>
    <property type="match status" value="1"/>
</dbReference>
<dbReference type="InterPro" id="IPR027797">
    <property type="entry name" value="PT-TG_dom"/>
</dbReference>
<keyword evidence="6" id="KW-1185">Reference proteome</keyword>
<dbReference type="InterPro" id="IPR051768">
    <property type="entry name" value="Bact_secretion_toxin"/>
</dbReference>
<reference evidence="6" key="1">
    <citation type="journal article" date="2019" name="Int. J. Syst. Evol. Microbiol.">
        <title>The Global Catalogue of Microorganisms (GCM) 10K type strain sequencing project: providing services to taxonomists for standard genome sequencing and annotation.</title>
        <authorList>
            <consortium name="The Broad Institute Genomics Platform"/>
            <consortium name="The Broad Institute Genome Sequencing Center for Infectious Disease"/>
            <person name="Wu L."/>
            <person name="Ma J."/>
        </authorList>
    </citation>
    <scope>NUCLEOTIDE SEQUENCE [LARGE SCALE GENOMIC DNA]</scope>
    <source>
        <strain evidence="6">NBRC 106396</strain>
    </source>
</reference>
<comment type="caution">
    <text evidence="5">The sequence shown here is derived from an EMBL/GenBank/DDBJ whole genome shotgun (WGS) entry which is preliminary data.</text>
</comment>
<dbReference type="Pfam" id="PF15604">
    <property type="entry name" value="Ntox15"/>
    <property type="match status" value="1"/>
</dbReference>
<evidence type="ECO:0000313" key="6">
    <source>
        <dbReference type="Proteomes" id="UP001596549"/>
    </source>
</evidence>
<dbReference type="PANTHER" id="PTHR34976">
    <property type="entry name" value="RIBONUCLEASE YQCG-RELATED"/>
    <property type="match status" value="1"/>
</dbReference>
<organism evidence="5 6">
    <name type="scientific">Fictibacillus iocasae</name>
    <dbReference type="NCBI Taxonomy" id="2715437"/>
    <lineage>
        <taxon>Bacteria</taxon>
        <taxon>Bacillati</taxon>
        <taxon>Bacillota</taxon>
        <taxon>Bacilli</taxon>
        <taxon>Bacillales</taxon>
        <taxon>Fictibacillaceae</taxon>
        <taxon>Fictibacillus</taxon>
    </lineage>
</organism>
<accession>A0ABW2NLQ3</accession>
<sequence length="719" mass="80156">MGRIYESLTLFDAMEERVEQYADLRVQLLKLKKTFRTIVDDTEFQGHGADAIKGFYEAHCDVVDKWLEFIEHHTAFLKSIPGGAEARELSGKTVVYEEFLNSSVHRGVQTARNMVDNQHDTLERILNSVSDLVSLTPFSTDTFNDLMENAQKKRADTALQVQGFDTELAAEYNTSLDAERSVSALFMTLMNHSRQGESISPIHFNAEAYRTDEIHQTLEKVKQDSTNYITFKKEQKKEREIAREIKEQESKPLLEKSWDTFCLMAAEVTGLNDTKRAVLGVDPVTGKRLSTSERISAGAMAVAGYIPVIGWGGRAVKGVSTGVKAAKGMKATTNTLDAYKHGDAWSYLQKAEYGIYGAVSANGFSEYFRGEDLLGNKLTDEQRQQSLINAFTIMGVTGAAAVLDKVPVKKFVRNQAANAKSAYVGFKTDITAQVQYAKMDGKEFAMSQTANAQAAYRGLKTDIAAKMQYAKVVSKEYAQAQVEKANAVRKAVANRIYKIELPVPELKVMLTSPVGTGGQLPLFDYHFNVNKITVGEMVGKKEVVNQGGSHKPLSHAPRMKEIEVHFNRNIKHDPEEFARQLKDQEIGMNELTVDEYLKNRGRYIAKGRAIEGNAAQQTAREEALFDKITILMDEGKSFDEAEKEAKAWLNTQAALHNPDQIAGGMPENIGGMGDKGINSSIGSQWRYRIDIVDEQIREIAKKMTSTELKNTYLNVKLIN</sequence>
<evidence type="ECO:0000256" key="3">
    <source>
        <dbReference type="ARBA" id="ARBA00034117"/>
    </source>
</evidence>
<dbReference type="PANTHER" id="PTHR34976:SF2">
    <property type="entry name" value="TYPE VII SECRETION SYSTEM PROTEIN ESSD"/>
    <property type="match status" value="1"/>
</dbReference>
<dbReference type="InterPro" id="IPR006829">
    <property type="entry name" value="LXG_dom"/>
</dbReference>
<dbReference type="Pfam" id="PF04740">
    <property type="entry name" value="LXG"/>
    <property type="match status" value="1"/>
</dbReference>
<gene>
    <name evidence="5" type="ORF">ACFQPF_06715</name>
</gene>
<evidence type="ECO:0000259" key="4">
    <source>
        <dbReference type="PROSITE" id="PS51756"/>
    </source>
</evidence>
<feature type="domain" description="LXG" evidence="4">
    <location>
        <begin position="1"/>
        <end position="235"/>
    </location>
</feature>
<evidence type="ECO:0000313" key="5">
    <source>
        <dbReference type="EMBL" id="MFC7371361.1"/>
    </source>
</evidence>
<keyword evidence="2" id="KW-0964">Secreted</keyword>
<name>A0ABW2NLQ3_9BACL</name>
<comment type="similarity">
    <text evidence="3">In the N-terminal section; belongs to the LXG family.</text>
</comment>
<dbReference type="Proteomes" id="UP001596549">
    <property type="component" value="Unassembled WGS sequence"/>
</dbReference>
<comment type="subcellular location">
    <subcellularLocation>
        <location evidence="1">Secreted</location>
    </subcellularLocation>
</comment>